<dbReference type="PIRSF" id="PIRSF002070">
    <property type="entry name" value="SSB"/>
    <property type="match status" value="1"/>
</dbReference>
<dbReference type="CDD" id="cd04496">
    <property type="entry name" value="SSB_OBF"/>
    <property type="match status" value="1"/>
</dbReference>
<keyword evidence="6" id="KW-1185">Reference proteome</keyword>
<dbReference type="EMBL" id="VVND01000015">
    <property type="protein sequence ID" value="KAA3158807.1"/>
    <property type="molecule type" value="Genomic_DNA"/>
</dbReference>
<dbReference type="InterPro" id="IPR011344">
    <property type="entry name" value="ssDNA-bd"/>
</dbReference>
<proteinExistence type="inferred from homology"/>
<evidence type="ECO:0000256" key="3">
    <source>
        <dbReference type="PIRNR" id="PIRNR002070"/>
    </source>
</evidence>
<dbReference type="InterPro" id="IPR012340">
    <property type="entry name" value="NA-bd_OB-fold"/>
</dbReference>
<comment type="subunit">
    <text evidence="2">Homotetramer.</text>
</comment>
<accession>A0ABQ6S2E1</accession>
<dbReference type="PANTHER" id="PTHR10302">
    <property type="entry name" value="SINGLE-STRANDED DNA-BINDING PROTEIN"/>
    <property type="match status" value="1"/>
</dbReference>
<gene>
    <name evidence="5" type="primary">ssb</name>
    <name evidence="5" type="ORF">F2A26_09705</name>
</gene>
<dbReference type="Gene3D" id="2.40.50.140">
    <property type="entry name" value="Nucleic acid-binding proteins"/>
    <property type="match status" value="1"/>
</dbReference>
<evidence type="ECO:0000313" key="5">
    <source>
        <dbReference type="EMBL" id="KAA3158807.1"/>
    </source>
</evidence>
<dbReference type="InterPro" id="IPR000424">
    <property type="entry name" value="Primosome_PriB/ssb"/>
</dbReference>
<dbReference type="Pfam" id="PF00436">
    <property type="entry name" value="SSB"/>
    <property type="match status" value="1"/>
</dbReference>
<comment type="caution">
    <text evidence="2">Lacks conserved residue(s) required for the propagation of feature annotation.</text>
</comment>
<dbReference type="GO" id="GO:0003677">
    <property type="term" value="F:DNA binding"/>
    <property type="evidence" value="ECO:0007669"/>
    <property type="project" value="UniProtKB-KW"/>
</dbReference>
<protein>
    <recommendedName>
        <fullName evidence="2 3">Single-stranded DNA-binding protein</fullName>
        <shortName evidence="2">SSB</shortName>
    </recommendedName>
</protein>
<sequence length="133" mass="14951">MVNKVIIIGNVGADPEVRVLDGGNKVASLSVATTERYTDRQTNTPKEITEWHHVVAWRNTADIVDKYVKKGSQLYVEGRLRTRDYTDRDGVKRYITEIMADTVRMLGKVLDRKENQSSGPAPASGFEPDDLPF</sequence>
<feature type="region of interest" description="Disordered" evidence="4">
    <location>
        <begin position="110"/>
        <end position="133"/>
    </location>
</feature>
<dbReference type="PROSITE" id="PS50935">
    <property type="entry name" value="SSB"/>
    <property type="match status" value="1"/>
</dbReference>
<dbReference type="SUPFAM" id="SSF50249">
    <property type="entry name" value="Nucleic acid-binding proteins"/>
    <property type="match status" value="1"/>
</dbReference>
<dbReference type="PANTHER" id="PTHR10302:SF27">
    <property type="entry name" value="SINGLE-STRANDED DNA-BINDING PROTEIN"/>
    <property type="match status" value="1"/>
</dbReference>
<evidence type="ECO:0000313" key="6">
    <source>
        <dbReference type="Proteomes" id="UP000324870"/>
    </source>
</evidence>
<reference evidence="5 6" key="1">
    <citation type="journal article" date="2019" name="Nat. Med.">
        <title>A library of human gut bacterial isolates paired with longitudinal multiomics data enables mechanistic microbiome research.</title>
        <authorList>
            <person name="Poyet M."/>
            <person name="Groussin M."/>
            <person name="Gibbons S.M."/>
            <person name="Avila-Pacheco J."/>
            <person name="Jiang X."/>
            <person name="Kearney S.M."/>
            <person name="Perrotta A.R."/>
            <person name="Berdy B."/>
            <person name="Zhao S."/>
            <person name="Lieberman T.D."/>
            <person name="Swanson P.K."/>
            <person name="Smith M."/>
            <person name="Roesemann S."/>
            <person name="Alexander J.E."/>
            <person name="Rich S.A."/>
            <person name="Livny J."/>
            <person name="Vlamakis H."/>
            <person name="Clish C."/>
            <person name="Bullock K."/>
            <person name="Deik A."/>
            <person name="Scott J."/>
            <person name="Pierce K.A."/>
            <person name="Xavier R.J."/>
            <person name="Alm E.J."/>
        </authorList>
    </citation>
    <scope>NUCLEOTIDE SEQUENCE [LARGE SCALE GENOMIC DNA]</scope>
    <source>
        <strain evidence="5 6">BIOML-A1</strain>
    </source>
</reference>
<dbReference type="NCBIfam" id="TIGR00621">
    <property type="entry name" value="ssb"/>
    <property type="match status" value="1"/>
</dbReference>
<dbReference type="HAMAP" id="MF_00984">
    <property type="entry name" value="SSB"/>
    <property type="match status" value="1"/>
</dbReference>
<keyword evidence="1 2" id="KW-0238">DNA-binding</keyword>
<dbReference type="Proteomes" id="UP000324870">
    <property type="component" value="Unassembled WGS sequence"/>
</dbReference>
<dbReference type="RefSeq" id="WP_130063240.1">
    <property type="nucleotide sequence ID" value="NZ_RCXA01000018.1"/>
</dbReference>
<comment type="caution">
    <text evidence="5">The sequence shown here is derived from an EMBL/GenBank/DDBJ whole genome shotgun (WGS) entry which is preliminary data.</text>
</comment>
<evidence type="ECO:0000256" key="2">
    <source>
        <dbReference type="HAMAP-Rule" id="MF_00984"/>
    </source>
</evidence>
<evidence type="ECO:0000256" key="1">
    <source>
        <dbReference type="ARBA" id="ARBA00023125"/>
    </source>
</evidence>
<evidence type="ECO:0000256" key="4">
    <source>
        <dbReference type="SAM" id="MobiDB-lite"/>
    </source>
</evidence>
<name>A0ABQ6S2E1_9BACT</name>
<organism evidence="5 6">
    <name type="scientific">Alistipes finegoldii</name>
    <dbReference type="NCBI Taxonomy" id="214856"/>
    <lineage>
        <taxon>Bacteria</taxon>
        <taxon>Pseudomonadati</taxon>
        <taxon>Bacteroidota</taxon>
        <taxon>Bacteroidia</taxon>
        <taxon>Bacteroidales</taxon>
        <taxon>Rikenellaceae</taxon>
        <taxon>Alistipes</taxon>
    </lineage>
</organism>